<keyword evidence="2 3" id="KW-0040">ANK repeat</keyword>
<evidence type="ECO:0000259" key="5">
    <source>
        <dbReference type="Pfam" id="PF14420"/>
    </source>
</evidence>
<evidence type="ECO:0000256" key="4">
    <source>
        <dbReference type="SAM" id="MobiDB-lite"/>
    </source>
</evidence>
<feature type="repeat" description="ANK" evidence="3">
    <location>
        <begin position="1040"/>
        <end position="1072"/>
    </location>
</feature>
<evidence type="ECO:0000256" key="2">
    <source>
        <dbReference type="ARBA" id="ARBA00023043"/>
    </source>
</evidence>
<dbReference type="InterPro" id="IPR025676">
    <property type="entry name" value="Clr5_dom"/>
</dbReference>
<dbReference type="OrthoDB" id="539213at2759"/>
<proteinExistence type="predicted"/>
<organism evidence="6 7">
    <name type="scientific">Viridothelium virens</name>
    <name type="common">Speckled blister lichen</name>
    <name type="synonym">Trypethelium virens</name>
    <dbReference type="NCBI Taxonomy" id="1048519"/>
    <lineage>
        <taxon>Eukaryota</taxon>
        <taxon>Fungi</taxon>
        <taxon>Dikarya</taxon>
        <taxon>Ascomycota</taxon>
        <taxon>Pezizomycotina</taxon>
        <taxon>Dothideomycetes</taxon>
        <taxon>Dothideomycetes incertae sedis</taxon>
        <taxon>Trypetheliales</taxon>
        <taxon>Trypetheliaceae</taxon>
        <taxon>Viridothelium</taxon>
    </lineage>
</organism>
<protein>
    <submittedName>
        <fullName evidence="6">Ankyrin</fullName>
    </submittedName>
</protein>
<dbReference type="PROSITE" id="PS50088">
    <property type="entry name" value="ANK_REPEAT"/>
    <property type="match status" value="5"/>
</dbReference>
<dbReference type="InterPro" id="IPR036770">
    <property type="entry name" value="Ankyrin_rpt-contain_sf"/>
</dbReference>
<dbReference type="SMART" id="SM00248">
    <property type="entry name" value="ANK"/>
    <property type="match status" value="13"/>
</dbReference>
<dbReference type="Gene3D" id="1.25.40.20">
    <property type="entry name" value="Ankyrin repeat-containing domain"/>
    <property type="match status" value="3"/>
</dbReference>
<evidence type="ECO:0000313" key="6">
    <source>
        <dbReference type="EMBL" id="KAF2232287.1"/>
    </source>
</evidence>
<evidence type="ECO:0000256" key="3">
    <source>
        <dbReference type="PROSITE-ProRule" id="PRU00023"/>
    </source>
</evidence>
<feature type="compositionally biased region" description="Low complexity" evidence="4">
    <location>
        <begin position="366"/>
        <end position="376"/>
    </location>
</feature>
<dbReference type="PANTHER" id="PTHR24123">
    <property type="entry name" value="ANKYRIN REPEAT-CONTAINING"/>
    <property type="match status" value="1"/>
</dbReference>
<feature type="domain" description="Clr5" evidence="5">
    <location>
        <begin position="10"/>
        <end position="64"/>
    </location>
</feature>
<dbReference type="Pfam" id="PF14420">
    <property type="entry name" value="Clr5"/>
    <property type="match status" value="1"/>
</dbReference>
<dbReference type="InterPro" id="IPR002110">
    <property type="entry name" value="Ankyrin_rpt"/>
</dbReference>
<dbReference type="Pfam" id="PF12796">
    <property type="entry name" value="Ank_2"/>
    <property type="match status" value="1"/>
</dbReference>
<gene>
    <name evidence="6" type="ORF">EV356DRAFT_534770</name>
</gene>
<dbReference type="Proteomes" id="UP000800092">
    <property type="component" value="Unassembled WGS sequence"/>
</dbReference>
<dbReference type="SUPFAM" id="SSF48403">
    <property type="entry name" value="Ankyrin repeat"/>
    <property type="match status" value="4"/>
</dbReference>
<feature type="repeat" description="ANK" evidence="3">
    <location>
        <begin position="1160"/>
        <end position="1192"/>
    </location>
</feature>
<keyword evidence="1" id="KW-0677">Repeat</keyword>
<feature type="repeat" description="ANK" evidence="3">
    <location>
        <begin position="978"/>
        <end position="1010"/>
    </location>
</feature>
<evidence type="ECO:0000313" key="7">
    <source>
        <dbReference type="Proteomes" id="UP000800092"/>
    </source>
</evidence>
<name>A0A6A6H329_VIRVR</name>
<keyword evidence="7" id="KW-1185">Reference proteome</keyword>
<accession>A0A6A6H329</accession>
<feature type="region of interest" description="Disordered" evidence="4">
    <location>
        <begin position="355"/>
        <end position="376"/>
    </location>
</feature>
<reference evidence="6" key="1">
    <citation type="journal article" date="2020" name="Stud. Mycol.">
        <title>101 Dothideomycetes genomes: a test case for predicting lifestyles and emergence of pathogens.</title>
        <authorList>
            <person name="Haridas S."/>
            <person name="Albert R."/>
            <person name="Binder M."/>
            <person name="Bloem J."/>
            <person name="Labutti K."/>
            <person name="Salamov A."/>
            <person name="Andreopoulos B."/>
            <person name="Baker S."/>
            <person name="Barry K."/>
            <person name="Bills G."/>
            <person name="Bluhm B."/>
            <person name="Cannon C."/>
            <person name="Castanera R."/>
            <person name="Culley D."/>
            <person name="Daum C."/>
            <person name="Ezra D."/>
            <person name="Gonzalez J."/>
            <person name="Henrissat B."/>
            <person name="Kuo A."/>
            <person name="Liang C."/>
            <person name="Lipzen A."/>
            <person name="Lutzoni F."/>
            <person name="Magnuson J."/>
            <person name="Mondo S."/>
            <person name="Nolan M."/>
            <person name="Ohm R."/>
            <person name="Pangilinan J."/>
            <person name="Park H.-J."/>
            <person name="Ramirez L."/>
            <person name="Alfaro M."/>
            <person name="Sun H."/>
            <person name="Tritt A."/>
            <person name="Yoshinaga Y."/>
            <person name="Zwiers L.-H."/>
            <person name="Turgeon B."/>
            <person name="Goodwin S."/>
            <person name="Spatafora J."/>
            <person name="Crous P."/>
            <person name="Grigoriev I."/>
        </authorList>
    </citation>
    <scope>NUCLEOTIDE SEQUENCE</scope>
    <source>
        <strain evidence="6">Tuck. ex Michener</strain>
    </source>
</reference>
<dbReference type="PROSITE" id="PS50297">
    <property type="entry name" value="ANK_REP_REGION"/>
    <property type="match status" value="3"/>
</dbReference>
<feature type="repeat" description="ANK" evidence="3">
    <location>
        <begin position="514"/>
        <end position="546"/>
    </location>
</feature>
<sequence>MPSQTKPIAAADWERRKSAILDLRRRGVGVKGEDGIVERMKRDHGFTATYPQYEHQLEKWGERKNLKADEWRLILQIVDQLESEGKKSFVYLNKQLVASPILNRKRRQYYRRTESTAHRRDRVSTALLPDCVQIRTSEADNDIPGTMDIDNPGSMLPSRTHDRSVSTHESLVVTTSSSVGENDLFERNDPRLEGQNTGVMQRFQAQSLATPNYPTRPLQIQGSEPFWCPNSSSELPFVFLDSAQLNPMDEQTLFCEDSLYTPSVAMPLNAQMHHGARTEEVIGLGDMSLMRSITPQTILFGFEYTDGRTGDLSIPSFVESAWSPGSLSQYPFPAVPPQQSVEDDQLHVTNLDFFSSRKGNSDRQFSPQSRSLVSQSSLSTSSDVLSRMETTKSSLATLLPPDHVSPTVLLDSRASLQHRVFGSSFHRLLIFSIENNFAGLEDVPLADVLEFLKQDSQIQSRLFIYLQNASRNVSRALAEKLVRAAIENGDGPLVRALISKCQLSPNDIVFNIGYRYTAVERAAMLGSFEVLEALLESGADVNKTHEPTPPMPDKRRVLELAIENMRGNDLINMPLINMLLHYNVDVDPESLQSATHLQDTDLVSALLSQFSAPKYLQEILHRKLQTGREGHLESKLLISAVTKLDRILAMKIIQLVLPEYSLQGCTHCQNPIPHGLEQFAIVAAVKGYFDIIQFVLKYFADLGPLLVGAVFGGQTDVICHLLESGADVDATLAITIKTGSGELADRKHVTTPIAEAIRAGNSELIYEFENRGALSQINEPTRFCAAMRAALEVGNLSYVQKLLKTCPNLTGQTLNLPLRVSIQHGHEDIALTLLKAGASVNSRRHYYPPNGCALSYLCFESRPEPAGALLEAVRQRNKTLTEKILECDVHLPPTLESQDPVTSEFVDVLDEAAKWGNVCVFQSLVSMVVNSHNLRDWSPFIQAVATRNKALLDLLVKDHIAMLNRVVTSRDISTDAREDKTALSVAMDNKDSDMIQYLLELGADPSCSSLISEAVRDNREALPLLLNTFSAQYPMGKKGFGAEALRIALEEGHAHILDMLLEAKLDVNAFSLGTELLGENALCIAITDCCRHGLDPVRKLIAAGGDPDGLVSTVDMAKPGGIVSQRRTALLEAISTRGKALVELLIISGADISRPARLGIKRTPLQAACEVGSMGIVDTLLDKGVDVNEPPAVRGGGTSLQFCAIKGWAGIAGRLLKLGADVHAAPSETDGRTALEGAAENGRLDMIKVLWDAAGNNRFTVEQCDRAMKLAKENGHLVCHDLLDELRPTCREFILADLTVDIGFA</sequence>
<dbReference type="PANTHER" id="PTHR24123:SF33">
    <property type="entry name" value="PROTEIN HOS4"/>
    <property type="match status" value="1"/>
</dbReference>
<dbReference type="EMBL" id="ML991817">
    <property type="protein sequence ID" value="KAF2232287.1"/>
    <property type="molecule type" value="Genomic_DNA"/>
</dbReference>
<dbReference type="InterPro" id="IPR051165">
    <property type="entry name" value="Multifunctional_ANK_Repeat"/>
</dbReference>
<feature type="repeat" description="ANK" evidence="3">
    <location>
        <begin position="813"/>
        <end position="845"/>
    </location>
</feature>
<feature type="region of interest" description="Disordered" evidence="4">
    <location>
        <begin position="140"/>
        <end position="166"/>
    </location>
</feature>
<evidence type="ECO:0000256" key="1">
    <source>
        <dbReference type="ARBA" id="ARBA00022737"/>
    </source>
</evidence>